<evidence type="ECO:0000313" key="3">
    <source>
        <dbReference type="EMBL" id="CAL4091621.1"/>
    </source>
</evidence>
<dbReference type="Proteomes" id="UP001497623">
    <property type="component" value="Unassembled WGS sequence"/>
</dbReference>
<dbReference type="InterPro" id="IPR036259">
    <property type="entry name" value="MFS_trans_sf"/>
</dbReference>
<name>A0AAV2QLX0_MEGNR</name>
<keyword evidence="2" id="KW-0472">Membrane</keyword>
<keyword evidence="4" id="KW-1185">Reference proteome</keyword>
<dbReference type="InterPro" id="IPR051951">
    <property type="entry name" value="UNC-93_regulatory"/>
</dbReference>
<keyword evidence="2" id="KW-0812">Transmembrane</keyword>
<dbReference type="PANTHER" id="PTHR19444:SF11">
    <property type="entry name" value="UNC93-LIKE PROTEIN"/>
    <property type="match status" value="1"/>
</dbReference>
<dbReference type="GO" id="GO:0015459">
    <property type="term" value="F:potassium channel regulator activity"/>
    <property type="evidence" value="ECO:0007669"/>
    <property type="project" value="TreeGrafter"/>
</dbReference>
<feature type="transmembrane region" description="Helical" evidence="2">
    <location>
        <begin position="66"/>
        <end position="85"/>
    </location>
</feature>
<dbReference type="Gene3D" id="1.20.1250.20">
    <property type="entry name" value="MFS general substrate transporter like domains"/>
    <property type="match status" value="1"/>
</dbReference>
<proteinExistence type="inferred from homology"/>
<gene>
    <name evidence="3" type="ORF">MNOR_LOCUS14387</name>
</gene>
<dbReference type="GO" id="GO:0043266">
    <property type="term" value="P:regulation of potassium ion transport"/>
    <property type="evidence" value="ECO:0007669"/>
    <property type="project" value="TreeGrafter"/>
</dbReference>
<protein>
    <submittedName>
        <fullName evidence="3">Uncharacterized protein</fullName>
    </submittedName>
</protein>
<organism evidence="3 4">
    <name type="scientific">Meganyctiphanes norvegica</name>
    <name type="common">Northern krill</name>
    <name type="synonym">Thysanopoda norvegica</name>
    <dbReference type="NCBI Taxonomy" id="48144"/>
    <lineage>
        <taxon>Eukaryota</taxon>
        <taxon>Metazoa</taxon>
        <taxon>Ecdysozoa</taxon>
        <taxon>Arthropoda</taxon>
        <taxon>Crustacea</taxon>
        <taxon>Multicrustacea</taxon>
        <taxon>Malacostraca</taxon>
        <taxon>Eumalacostraca</taxon>
        <taxon>Eucarida</taxon>
        <taxon>Euphausiacea</taxon>
        <taxon>Euphausiidae</taxon>
        <taxon>Meganyctiphanes</taxon>
    </lineage>
</organism>
<dbReference type="EMBL" id="CAXKWB010008596">
    <property type="protein sequence ID" value="CAL4091621.1"/>
    <property type="molecule type" value="Genomic_DNA"/>
</dbReference>
<accession>A0AAV2QLX0</accession>
<comment type="caution">
    <text evidence="3">The sequence shown here is derived from an EMBL/GenBank/DDBJ whole genome shotgun (WGS) entry which is preliminary data.</text>
</comment>
<sequence length="475" mass="53299">MEVDYPETPEVPELKMEENDSNFMTPLLGNEEKGILESVKYSDNTSKKKILTTLEEKSKSRMERNIYAISISFCFLFACLSSLNAVQSSINKVLGNIGLSSIYISLVVSCTFFSTWVIKKFKVKKAMTICMLGYLPYFAVQVQPSLYTLVPAAFSMGLAAAPLWTSQCTYFTLVANSLSALTGEEQDVILTRFFGIFFLFFRSTEAVGNLVTSSVFSQDTHSKVSPSESALVHCGYNFCPAHFSAAGGWTGTSLKKPLKHRTMNLVSIPMANSLKKIILYWSKIPTTDKNGSREGSRRGEGISGKILVNNYQHFRHLILMQALVTKVSLDFFFFEFAIKYANSQLDIQKIADKNTIFRSNEIIPLKSLKITFSNSLLSFLLSPISSNIVVVRPRSNQRLGSIIIIHLRLVVVLHHSQIMTLYSLILPTAKIIILETLNLNTINYIYTRILCISLITIPVLVLLHLQLLTIINLNF</sequence>
<dbReference type="GO" id="GO:0055120">
    <property type="term" value="C:striated muscle dense body"/>
    <property type="evidence" value="ECO:0007669"/>
    <property type="project" value="TreeGrafter"/>
</dbReference>
<comment type="similarity">
    <text evidence="1">Belongs to the unc-93 family.</text>
</comment>
<dbReference type="PANTHER" id="PTHR19444">
    <property type="entry name" value="UNC-93 RELATED"/>
    <property type="match status" value="1"/>
</dbReference>
<dbReference type="GO" id="GO:0006937">
    <property type="term" value="P:regulation of muscle contraction"/>
    <property type="evidence" value="ECO:0007669"/>
    <property type="project" value="TreeGrafter"/>
</dbReference>
<feature type="transmembrane region" description="Helical" evidence="2">
    <location>
        <begin position="97"/>
        <end position="118"/>
    </location>
</feature>
<keyword evidence="2" id="KW-1133">Transmembrane helix</keyword>
<reference evidence="3 4" key="1">
    <citation type="submission" date="2024-05" db="EMBL/GenBank/DDBJ databases">
        <authorList>
            <person name="Wallberg A."/>
        </authorList>
    </citation>
    <scope>NUCLEOTIDE SEQUENCE [LARGE SCALE GENOMIC DNA]</scope>
</reference>
<evidence type="ECO:0000256" key="1">
    <source>
        <dbReference type="ARBA" id="ARBA00009172"/>
    </source>
</evidence>
<dbReference type="SUPFAM" id="SSF103473">
    <property type="entry name" value="MFS general substrate transporter"/>
    <property type="match status" value="1"/>
</dbReference>
<feature type="non-terminal residue" evidence="3">
    <location>
        <position position="475"/>
    </location>
</feature>
<evidence type="ECO:0000313" key="4">
    <source>
        <dbReference type="Proteomes" id="UP001497623"/>
    </source>
</evidence>
<dbReference type="AlphaFoldDB" id="A0AAV2QLX0"/>
<dbReference type="GO" id="GO:0005886">
    <property type="term" value="C:plasma membrane"/>
    <property type="evidence" value="ECO:0007669"/>
    <property type="project" value="TreeGrafter"/>
</dbReference>
<feature type="transmembrane region" description="Helical" evidence="2">
    <location>
        <begin position="445"/>
        <end position="465"/>
    </location>
</feature>
<evidence type="ECO:0000256" key="2">
    <source>
        <dbReference type="SAM" id="Phobius"/>
    </source>
</evidence>